<keyword evidence="15" id="KW-0238">DNA-binding</keyword>
<keyword evidence="8" id="KW-0235">DNA replication</keyword>
<evidence type="ECO:0000256" key="12">
    <source>
        <dbReference type="ARBA" id="ARBA00022759"/>
    </source>
</evidence>
<keyword evidence="13" id="KW-0378">Hydrolase</keyword>
<evidence type="ECO:0000256" key="18">
    <source>
        <dbReference type="ARBA" id="ARBA00032243"/>
    </source>
</evidence>
<dbReference type="Pfam" id="PF00910">
    <property type="entry name" value="RNA_helicase"/>
    <property type="match status" value="1"/>
</dbReference>
<dbReference type="GO" id="GO:0003724">
    <property type="term" value="F:RNA helicase activity"/>
    <property type="evidence" value="ECO:0007669"/>
    <property type="project" value="InterPro"/>
</dbReference>
<dbReference type="GO" id="GO:0042025">
    <property type="term" value="C:host cell nucleus"/>
    <property type="evidence" value="ECO:0007669"/>
    <property type="project" value="UniProtKB-SubCell"/>
</dbReference>
<dbReference type="EMBL" id="MT138060">
    <property type="protein sequence ID" value="QKN88880.1"/>
    <property type="molecule type" value="Genomic_DNA"/>
</dbReference>
<evidence type="ECO:0000256" key="7">
    <source>
        <dbReference type="ARBA" id="ARBA00022695"/>
    </source>
</evidence>
<protein>
    <recommendedName>
        <fullName evidence="4">Replication-associated protein</fullName>
    </recommendedName>
    <alternativeName>
        <fullName evidence="17">ATP-dependent helicase Rep</fullName>
    </alternativeName>
    <alternativeName>
        <fullName evidence="18">RepP</fullName>
    </alternativeName>
</protein>
<evidence type="ECO:0000256" key="15">
    <source>
        <dbReference type="ARBA" id="ARBA00023125"/>
    </source>
</evidence>
<evidence type="ECO:0000256" key="9">
    <source>
        <dbReference type="ARBA" id="ARBA00022722"/>
    </source>
</evidence>
<reference evidence="21" key="1">
    <citation type="submission" date="2020-01" db="EMBL/GenBank/DDBJ databases">
        <title>Novel CRESS-DNA virus.</title>
        <authorList>
            <person name="Liu Q."/>
            <person name="Shan T."/>
            <person name="Yang S."/>
            <person name="Zhang W."/>
        </authorList>
    </citation>
    <scope>NUCLEOTIDE SEQUENCE</scope>
    <source>
        <strain evidence="21">Fla07cir4nc</strain>
    </source>
</reference>
<dbReference type="GO" id="GO:0016787">
    <property type="term" value="F:hydrolase activity"/>
    <property type="evidence" value="ECO:0007669"/>
    <property type="project" value="UniProtKB-KW"/>
</dbReference>
<comment type="catalytic activity">
    <reaction evidence="19">
        <text>ATP + H2O = ADP + phosphate + H(+)</text>
        <dbReference type="Rhea" id="RHEA:13065"/>
        <dbReference type="ChEBI" id="CHEBI:15377"/>
        <dbReference type="ChEBI" id="CHEBI:15378"/>
        <dbReference type="ChEBI" id="CHEBI:30616"/>
        <dbReference type="ChEBI" id="CHEBI:43474"/>
        <dbReference type="ChEBI" id="CHEBI:456216"/>
    </reaction>
</comment>
<evidence type="ECO:0000256" key="14">
    <source>
        <dbReference type="ARBA" id="ARBA00023124"/>
    </source>
</evidence>
<dbReference type="GO" id="GO:0003677">
    <property type="term" value="F:DNA binding"/>
    <property type="evidence" value="ECO:0007669"/>
    <property type="project" value="UniProtKB-KW"/>
</dbReference>
<evidence type="ECO:0000256" key="2">
    <source>
        <dbReference type="ARBA" id="ARBA00004147"/>
    </source>
</evidence>
<dbReference type="GO" id="GO:0016779">
    <property type="term" value="F:nucleotidyltransferase activity"/>
    <property type="evidence" value="ECO:0007669"/>
    <property type="project" value="UniProtKB-KW"/>
</dbReference>
<dbReference type="SUPFAM" id="SSF52540">
    <property type="entry name" value="P-loop containing nucleoside triphosphate hydrolases"/>
    <property type="match status" value="1"/>
</dbReference>
<dbReference type="GO" id="GO:0046872">
    <property type="term" value="F:metal ion binding"/>
    <property type="evidence" value="ECO:0007669"/>
    <property type="project" value="UniProtKB-KW"/>
</dbReference>
<keyword evidence="11" id="KW-0547">Nucleotide-binding</keyword>
<name>A0A6M9Z753_9VIRU</name>
<evidence type="ECO:0000256" key="4">
    <source>
        <dbReference type="ARBA" id="ARBA00014531"/>
    </source>
</evidence>
<sequence>MPETKNTTFRAAVLTIWDMTWDQSLPDKLTYIASCKEVAPTTGKEHFQAFAYAEKPMRLTGWIKVFKHLKPSTYIAEQRGTFTQNAQYCSKQGSLLEHGVRPMENGHKRSILQIKDAIDTGEKLEDIVQQEEHFATVMQYKNGLQWYEQIKVGQKRKAEGFKPPEVHVIIGPAGCGKTREVYDKEGFSIYSMPRHDMKWCGSYNGQRVVLFDDVRADTIMSIDHFLRIADGYPIEVECKNGFRYWTVEKIYLTSNQDMELWWPKATPEDRAAVARRITSHRNSYYREPLADESPQRAAA</sequence>
<dbReference type="GO" id="GO:0000166">
    <property type="term" value="F:nucleotide binding"/>
    <property type="evidence" value="ECO:0007669"/>
    <property type="project" value="UniProtKB-KW"/>
</dbReference>
<dbReference type="InterPro" id="IPR027417">
    <property type="entry name" value="P-loop_NTPase"/>
</dbReference>
<dbReference type="GO" id="GO:0003723">
    <property type="term" value="F:RNA binding"/>
    <property type="evidence" value="ECO:0007669"/>
    <property type="project" value="InterPro"/>
</dbReference>
<evidence type="ECO:0000256" key="17">
    <source>
        <dbReference type="ARBA" id="ARBA00030754"/>
    </source>
</evidence>
<evidence type="ECO:0000259" key="20">
    <source>
        <dbReference type="PROSITE" id="PS52020"/>
    </source>
</evidence>
<evidence type="ECO:0000256" key="11">
    <source>
        <dbReference type="ARBA" id="ARBA00022741"/>
    </source>
</evidence>
<evidence type="ECO:0000313" key="22">
    <source>
        <dbReference type="EMBL" id="QKN88880.1"/>
    </source>
</evidence>
<keyword evidence="12" id="KW-0255">Endonuclease</keyword>
<evidence type="ECO:0000256" key="13">
    <source>
        <dbReference type="ARBA" id="ARBA00022801"/>
    </source>
</evidence>
<keyword evidence="7" id="KW-0548">Nucleotidyltransferase</keyword>
<dbReference type="EMBL" id="MN928945">
    <property type="protein sequence ID" value="QJI53679.1"/>
    <property type="molecule type" value="Genomic_DNA"/>
</dbReference>
<comment type="similarity">
    <text evidence="3">Belongs to the nanoviruses/circoviruses replication-associated protein family.</text>
</comment>
<evidence type="ECO:0000256" key="5">
    <source>
        <dbReference type="ARBA" id="ARBA00022562"/>
    </source>
</evidence>
<evidence type="ECO:0000256" key="19">
    <source>
        <dbReference type="ARBA" id="ARBA00049360"/>
    </source>
</evidence>
<evidence type="ECO:0000313" key="21">
    <source>
        <dbReference type="EMBL" id="QJI53679.1"/>
    </source>
</evidence>
<keyword evidence="9" id="KW-0540">Nuclease</keyword>
<dbReference type="GO" id="GO:0004519">
    <property type="term" value="F:endonuclease activity"/>
    <property type="evidence" value="ECO:0007669"/>
    <property type="project" value="UniProtKB-KW"/>
</dbReference>
<keyword evidence="10" id="KW-0479">Metal-binding</keyword>
<dbReference type="GO" id="GO:0006260">
    <property type="term" value="P:DNA replication"/>
    <property type="evidence" value="ECO:0007669"/>
    <property type="project" value="UniProtKB-KW"/>
</dbReference>
<feature type="domain" description="CRESS-DNA virus Rep endonuclease" evidence="20">
    <location>
        <begin position="6"/>
        <end position="101"/>
    </location>
</feature>
<evidence type="ECO:0000256" key="16">
    <source>
        <dbReference type="ARBA" id="ARBA00023268"/>
    </source>
</evidence>
<dbReference type="InterPro" id="IPR049912">
    <property type="entry name" value="CRESS_DNA_REP"/>
</dbReference>
<comment type="subcellular location">
    <subcellularLocation>
        <location evidence="2">Host nucleus</location>
    </subcellularLocation>
</comment>
<keyword evidence="14" id="KW-0190">Covalent protein-DNA linkage</keyword>
<dbReference type="Gene3D" id="3.40.1310.20">
    <property type="match status" value="1"/>
</dbReference>
<evidence type="ECO:0000256" key="10">
    <source>
        <dbReference type="ARBA" id="ARBA00022723"/>
    </source>
</evidence>
<keyword evidence="6" id="KW-0808">Transferase</keyword>
<evidence type="ECO:0000256" key="3">
    <source>
        <dbReference type="ARBA" id="ARBA00008545"/>
    </source>
</evidence>
<reference evidence="22" key="2">
    <citation type="submission" date="2020-01" db="EMBL/GenBank/DDBJ databases">
        <title>Viral genomes from wild and zoo birds in China.</title>
        <authorList>
            <person name="Yao Y."/>
            <person name="Shan T."/>
            <person name="Yang S."/>
            <person name="Zhang W."/>
        </authorList>
    </citation>
    <scope>NUCLEOTIDE SEQUENCE</scope>
    <source>
        <strain evidence="22">Zftfla02cir10</strain>
    </source>
</reference>
<evidence type="ECO:0000256" key="8">
    <source>
        <dbReference type="ARBA" id="ARBA00022705"/>
    </source>
</evidence>
<keyword evidence="5" id="KW-1048">Host nucleus</keyword>
<organism evidence="22">
    <name type="scientific">Cressdnaviricota sp</name>
    <dbReference type="NCBI Taxonomy" id="2748378"/>
    <lineage>
        <taxon>Viruses</taxon>
        <taxon>Monodnaviria</taxon>
        <taxon>Shotokuvirae</taxon>
        <taxon>Cressdnaviricota</taxon>
    </lineage>
</organism>
<comment type="cofactor">
    <cofactor evidence="1">
        <name>Mn(2+)</name>
        <dbReference type="ChEBI" id="CHEBI:29035"/>
    </cofactor>
</comment>
<dbReference type="Gene3D" id="3.40.50.300">
    <property type="entry name" value="P-loop containing nucleotide triphosphate hydrolases"/>
    <property type="match status" value="1"/>
</dbReference>
<proteinExistence type="inferred from homology"/>
<evidence type="ECO:0000256" key="1">
    <source>
        <dbReference type="ARBA" id="ARBA00001936"/>
    </source>
</evidence>
<evidence type="ECO:0000256" key="6">
    <source>
        <dbReference type="ARBA" id="ARBA00022679"/>
    </source>
</evidence>
<keyword evidence="16" id="KW-0511">Multifunctional enzyme</keyword>
<accession>A0A6M9Z753</accession>
<dbReference type="PROSITE" id="PS52020">
    <property type="entry name" value="CRESS_DNA_REP"/>
    <property type="match status" value="1"/>
</dbReference>
<dbReference type="InterPro" id="IPR000605">
    <property type="entry name" value="Helicase_SF3_ssDNA/RNA_vir"/>
</dbReference>